<evidence type="ECO:0000256" key="5">
    <source>
        <dbReference type="SAM" id="Phobius"/>
    </source>
</evidence>
<dbReference type="Pfam" id="PF01061">
    <property type="entry name" value="ABC2_membrane"/>
    <property type="match status" value="1"/>
</dbReference>
<dbReference type="GO" id="GO:0016020">
    <property type="term" value="C:membrane"/>
    <property type="evidence" value="ECO:0007669"/>
    <property type="project" value="UniProtKB-SubCell"/>
</dbReference>
<evidence type="ECO:0000256" key="4">
    <source>
        <dbReference type="ARBA" id="ARBA00023136"/>
    </source>
</evidence>
<dbReference type="InterPro" id="IPR013525">
    <property type="entry name" value="ABC2_TM"/>
</dbReference>
<proteinExistence type="predicted"/>
<evidence type="ECO:0000256" key="3">
    <source>
        <dbReference type="ARBA" id="ARBA00022989"/>
    </source>
</evidence>
<evidence type="ECO:0000256" key="1">
    <source>
        <dbReference type="ARBA" id="ARBA00004141"/>
    </source>
</evidence>
<evidence type="ECO:0000313" key="8">
    <source>
        <dbReference type="Proteomes" id="UP001603857"/>
    </source>
</evidence>
<organism evidence="7 8">
    <name type="scientific">Flemingia macrophylla</name>
    <dbReference type="NCBI Taxonomy" id="520843"/>
    <lineage>
        <taxon>Eukaryota</taxon>
        <taxon>Viridiplantae</taxon>
        <taxon>Streptophyta</taxon>
        <taxon>Embryophyta</taxon>
        <taxon>Tracheophyta</taxon>
        <taxon>Spermatophyta</taxon>
        <taxon>Magnoliopsida</taxon>
        <taxon>eudicotyledons</taxon>
        <taxon>Gunneridae</taxon>
        <taxon>Pentapetalae</taxon>
        <taxon>rosids</taxon>
        <taxon>fabids</taxon>
        <taxon>Fabales</taxon>
        <taxon>Fabaceae</taxon>
        <taxon>Papilionoideae</taxon>
        <taxon>50 kb inversion clade</taxon>
        <taxon>NPAAA clade</taxon>
        <taxon>indigoferoid/millettioid clade</taxon>
        <taxon>Phaseoleae</taxon>
        <taxon>Flemingia</taxon>
    </lineage>
</organism>
<feature type="domain" description="ABC-2 type transporter transmembrane" evidence="6">
    <location>
        <begin position="13"/>
        <end position="73"/>
    </location>
</feature>
<protein>
    <recommendedName>
        <fullName evidence="6">ABC-2 type transporter transmembrane domain-containing protein</fullName>
    </recommendedName>
</protein>
<feature type="transmembrane region" description="Helical" evidence="5">
    <location>
        <begin position="127"/>
        <end position="150"/>
    </location>
</feature>
<dbReference type="PANTHER" id="PTHR48040:SF35">
    <property type="entry name" value="ABC TRANSPORTER G FAMILY MEMBER 39-LIKE"/>
    <property type="match status" value="1"/>
</dbReference>
<keyword evidence="4 5" id="KW-0472">Membrane</keyword>
<keyword evidence="3 5" id="KW-1133">Transmembrane helix</keyword>
<dbReference type="AlphaFoldDB" id="A0ABD1MA54"/>
<evidence type="ECO:0000256" key="2">
    <source>
        <dbReference type="ARBA" id="ARBA00022692"/>
    </source>
</evidence>
<sequence>MAFQEKQAAHTGTGSSREDLLNALGSMYIAVLFLGVQNSSSVQPVVAVERTVFYREKGAGMYSALPYAFAQMIPIWWRWYYWACPVAWTIYGLVASQFGDIMDPMPSEGGKLVKYFIEDFFGIKHDFIGVCAVVVTGITVLFAFIFAVAIKTFNFQKR</sequence>
<comment type="subcellular location">
    <subcellularLocation>
        <location evidence="1">Membrane</location>
        <topology evidence="1">Multi-pass membrane protein</topology>
    </subcellularLocation>
</comment>
<feature type="transmembrane region" description="Helical" evidence="5">
    <location>
        <begin position="79"/>
        <end position="98"/>
    </location>
</feature>
<evidence type="ECO:0000313" key="7">
    <source>
        <dbReference type="EMBL" id="KAL2332418.1"/>
    </source>
</evidence>
<comment type="caution">
    <text evidence="7">The sequence shown here is derived from an EMBL/GenBank/DDBJ whole genome shotgun (WGS) entry which is preliminary data.</text>
</comment>
<dbReference type="Proteomes" id="UP001603857">
    <property type="component" value="Unassembled WGS sequence"/>
</dbReference>
<gene>
    <name evidence="7" type="ORF">Fmac_019999</name>
</gene>
<evidence type="ECO:0000259" key="6">
    <source>
        <dbReference type="Pfam" id="PF01061"/>
    </source>
</evidence>
<keyword evidence="2 5" id="KW-0812">Transmembrane</keyword>
<keyword evidence="8" id="KW-1185">Reference proteome</keyword>
<reference evidence="7 8" key="1">
    <citation type="submission" date="2024-08" db="EMBL/GenBank/DDBJ databases">
        <title>Insights into the chromosomal genome structure of Flemingia macrophylla.</title>
        <authorList>
            <person name="Ding Y."/>
            <person name="Zhao Y."/>
            <person name="Bi W."/>
            <person name="Wu M."/>
            <person name="Zhao G."/>
            <person name="Gong Y."/>
            <person name="Li W."/>
            <person name="Zhang P."/>
        </authorList>
    </citation>
    <scope>NUCLEOTIDE SEQUENCE [LARGE SCALE GENOMIC DNA]</scope>
    <source>
        <strain evidence="7">DYQJB</strain>
        <tissue evidence="7">Leaf</tissue>
    </source>
</reference>
<accession>A0ABD1MA54</accession>
<dbReference type="PANTHER" id="PTHR48040">
    <property type="entry name" value="PLEIOTROPIC DRUG RESISTANCE PROTEIN 1-LIKE ISOFORM X1"/>
    <property type="match status" value="1"/>
</dbReference>
<dbReference type="EMBL" id="JBGMDY010000006">
    <property type="protein sequence ID" value="KAL2332418.1"/>
    <property type="molecule type" value="Genomic_DNA"/>
</dbReference>
<name>A0ABD1MA54_9FABA</name>